<dbReference type="EMBL" id="JAAGLI010000379">
    <property type="protein sequence ID" value="NEA23854.1"/>
    <property type="molecule type" value="Genomic_DNA"/>
</dbReference>
<dbReference type="Gene3D" id="3.90.226.10">
    <property type="entry name" value="2-enoyl-CoA Hydratase, Chain A, domain 1"/>
    <property type="match status" value="1"/>
</dbReference>
<comment type="caution">
    <text evidence="4">The sequence shown here is derived from an EMBL/GenBank/DDBJ whole genome shotgun (WGS) entry which is preliminary data.</text>
</comment>
<protein>
    <submittedName>
        <fullName evidence="4">Enoyl-CoA hydratase/isomerase family protein</fullName>
    </submittedName>
</protein>
<organism evidence="4 5">
    <name type="scientific">Actinomadura bangladeshensis</name>
    <dbReference type="NCBI Taxonomy" id="453573"/>
    <lineage>
        <taxon>Bacteria</taxon>
        <taxon>Bacillati</taxon>
        <taxon>Actinomycetota</taxon>
        <taxon>Actinomycetes</taxon>
        <taxon>Streptosporangiales</taxon>
        <taxon>Thermomonosporaceae</taxon>
        <taxon>Actinomadura</taxon>
    </lineage>
</organism>
<comment type="similarity">
    <text evidence="1 2">Belongs to the enoyl-CoA hydratase/isomerase family.</text>
</comment>
<dbReference type="CDD" id="cd06558">
    <property type="entry name" value="crotonase-like"/>
    <property type="match status" value="1"/>
</dbReference>
<name>A0A6L9QIF6_9ACTN</name>
<evidence type="ECO:0000256" key="3">
    <source>
        <dbReference type="SAM" id="MobiDB-lite"/>
    </source>
</evidence>
<sequence length="135" mass="14312">MGTSQTARSRAQPTATSSHPPLPRVPRPAGGKPAPSIAAVNGLARAGGFELLLACDFVIAASDAKVGDTHSDLGIVPGAGASQRAPRRLGDQRARALLGPAGRGIPPHRHARRPLPHRNRHHQAPRERPPTWNRR</sequence>
<evidence type="ECO:0000313" key="5">
    <source>
        <dbReference type="Proteomes" id="UP000475532"/>
    </source>
</evidence>
<proteinExistence type="inferred from homology"/>
<dbReference type="PANTHER" id="PTHR11941">
    <property type="entry name" value="ENOYL-COA HYDRATASE-RELATED"/>
    <property type="match status" value="1"/>
</dbReference>
<dbReference type="InterPro" id="IPR018376">
    <property type="entry name" value="Enoyl-CoA_hyd/isom_CS"/>
</dbReference>
<dbReference type="InterPro" id="IPR001753">
    <property type="entry name" value="Enoyl-CoA_hydra/iso"/>
</dbReference>
<dbReference type="Proteomes" id="UP000475532">
    <property type="component" value="Unassembled WGS sequence"/>
</dbReference>
<reference evidence="4 5" key="1">
    <citation type="submission" date="2020-01" db="EMBL/GenBank/DDBJ databases">
        <title>Insect and environment-associated Actinomycetes.</title>
        <authorList>
            <person name="Currrie C."/>
            <person name="Chevrette M."/>
            <person name="Carlson C."/>
            <person name="Stubbendieck R."/>
            <person name="Wendt-Pienkowski E."/>
        </authorList>
    </citation>
    <scope>NUCLEOTIDE SEQUENCE [LARGE SCALE GENOMIC DNA]</scope>
    <source>
        <strain evidence="4 5">SID10258</strain>
    </source>
</reference>
<dbReference type="SUPFAM" id="SSF52096">
    <property type="entry name" value="ClpP/crotonase"/>
    <property type="match status" value="1"/>
</dbReference>
<feature type="region of interest" description="Disordered" evidence="3">
    <location>
        <begin position="68"/>
        <end position="135"/>
    </location>
</feature>
<feature type="compositionally biased region" description="Basic residues" evidence="3">
    <location>
        <begin position="106"/>
        <end position="123"/>
    </location>
</feature>
<evidence type="ECO:0000256" key="2">
    <source>
        <dbReference type="RuleBase" id="RU003707"/>
    </source>
</evidence>
<accession>A0A6L9QIF6</accession>
<gene>
    <name evidence="4" type="ORF">G3I70_15355</name>
</gene>
<keyword evidence="4" id="KW-0413">Isomerase</keyword>
<evidence type="ECO:0000256" key="1">
    <source>
        <dbReference type="ARBA" id="ARBA00005254"/>
    </source>
</evidence>
<dbReference type="GO" id="GO:0006635">
    <property type="term" value="P:fatty acid beta-oxidation"/>
    <property type="evidence" value="ECO:0007669"/>
    <property type="project" value="TreeGrafter"/>
</dbReference>
<feature type="region of interest" description="Disordered" evidence="3">
    <location>
        <begin position="1"/>
        <end position="36"/>
    </location>
</feature>
<dbReference type="PANTHER" id="PTHR11941:SF54">
    <property type="entry name" value="ENOYL-COA HYDRATASE, MITOCHONDRIAL"/>
    <property type="match status" value="1"/>
</dbReference>
<dbReference type="PROSITE" id="PS00166">
    <property type="entry name" value="ENOYL_COA_HYDRATASE"/>
    <property type="match status" value="1"/>
</dbReference>
<feature type="compositionally biased region" description="Polar residues" evidence="3">
    <location>
        <begin position="1"/>
        <end position="19"/>
    </location>
</feature>
<dbReference type="InterPro" id="IPR029045">
    <property type="entry name" value="ClpP/crotonase-like_dom_sf"/>
</dbReference>
<dbReference type="RefSeq" id="WP_163056606.1">
    <property type="nucleotide sequence ID" value="NZ_JAAGLI010000379.1"/>
</dbReference>
<evidence type="ECO:0000313" key="4">
    <source>
        <dbReference type="EMBL" id="NEA23854.1"/>
    </source>
</evidence>
<dbReference type="AlphaFoldDB" id="A0A6L9QIF6"/>
<dbReference type="Pfam" id="PF00378">
    <property type="entry name" value="ECH_1"/>
    <property type="match status" value="1"/>
</dbReference>
<dbReference type="GO" id="GO:0016853">
    <property type="term" value="F:isomerase activity"/>
    <property type="evidence" value="ECO:0007669"/>
    <property type="project" value="UniProtKB-KW"/>
</dbReference>